<name>A0A855EXA4_RAOOR</name>
<organism evidence="1 2">
    <name type="scientific">Raoultella ornithinolytica</name>
    <name type="common">Klebsiella ornithinolytica</name>
    <dbReference type="NCBI Taxonomy" id="54291"/>
    <lineage>
        <taxon>Bacteria</taxon>
        <taxon>Pseudomonadati</taxon>
        <taxon>Pseudomonadota</taxon>
        <taxon>Gammaproteobacteria</taxon>
        <taxon>Enterobacterales</taxon>
        <taxon>Enterobacteriaceae</taxon>
        <taxon>Klebsiella/Raoultella group</taxon>
        <taxon>Raoultella</taxon>
    </lineage>
</organism>
<evidence type="ECO:0000313" key="2">
    <source>
        <dbReference type="Proteomes" id="UP000229713"/>
    </source>
</evidence>
<dbReference type="Proteomes" id="UP000229713">
    <property type="component" value="Unassembled WGS sequence"/>
</dbReference>
<dbReference type="EMBL" id="NKYI01000028">
    <property type="protein sequence ID" value="PIK82334.1"/>
    <property type="molecule type" value="Genomic_DNA"/>
</dbReference>
<reference evidence="1 2" key="1">
    <citation type="submission" date="2017-07" db="EMBL/GenBank/DDBJ databases">
        <title>Raoultella ornithinolytica strain HH3 draft genome.</title>
        <authorList>
            <person name="Duceppe M.-O."/>
            <person name="Huang H."/>
            <person name="Phipps-Todd B."/>
        </authorList>
    </citation>
    <scope>NUCLEOTIDE SEQUENCE [LARGE SCALE GENOMIC DNA]</scope>
    <source>
        <strain evidence="1 2">HH3</strain>
    </source>
</reference>
<dbReference type="AlphaFoldDB" id="A0A855EXA4"/>
<evidence type="ECO:0000313" key="1">
    <source>
        <dbReference type="EMBL" id="PIK82334.1"/>
    </source>
</evidence>
<accession>A0A855EXA4</accession>
<protein>
    <submittedName>
        <fullName evidence="1">Uncharacterized protein</fullName>
    </submittedName>
</protein>
<gene>
    <name evidence="1" type="ORF">CFY86_19260</name>
</gene>
<proteinExistence type="predicted"/>
<sequence>MRSITNQTKGAINTYCRRTAHWRYARSFFTVDVAGRPLLVVHDRQDREIGFILILMRMIKIMISIINKIMKNCINL</sequence>
<comment type="caution">
    <text evidence="1">The sequence shown here is derived from an EMBL/GenBank/DDBJ whole genome shotgun (WGS) entry which is preliminary data.</text>
</comment>